<reference evidence="4" key="1">
    <citation type="journal article" date="2013" name="Nature">
        <title>Draft genome of the wheat A-genome progenitor Triticum urartu.</title>
        <authorList>
            <person name="Ling H.Q."/>
            <person name="Zhao S."/>
            <person name="Liu D."/>
            <person name="Wang J."/>
            <person name="Sun H."/>
            <person name="Zhang C."/>
            <person name="Fan H."/>
            <person name="Li D."/>
            <person name="Dong L."/>
            <person name="Tao Y."/>
            <person name="Gao C."/>
            <person name="Wu H."/>
            <person name="Li Y."/>
            <person name="Cui Y."/>
            <person name="Guo X."/>
            <person name="Zheng S."/>
            <person name="Wang B."/>
            <person name="Yu K."/>
            <person name="Liang Q."/>
            <person name="Yang W."/>
            <person name="Lou X."/>
            <person name="Chen J."/>
            <person name="Feng M."/>
            <person name="Jian J."/>
            <person name="Zhang X."/>
            <person name="Luo G."/>
            <person name="Jiang Y."/>
            <person name="Liu J."/>
            <person name="Wang Z."/>
            <person name="Sha Y."/>
            <person name="Zhang B."/>
            <person name="Wu H."/>
            <person name="Tang D."/>
            <person name="Shen Q."/>
            <person name="Xue P."/>
            <person name="Zou S."/>
            <person name="Wang X."/>
            <person name="Liu X."/>
            <person name="Wang F."/>
            <person name="Yang Y."/>
            <person name="An X."/>
            <person name="Dong Z."/>
            <person name="Zhang K."/>
            <person name="Zhang X."/>
            <person name="Luo M.C."/>
            <person name="Dvorak J."/>
            <person name="Tong Y."/>
            <person name="Wang J."/>
            <person name="Yang H."/>
            <person name="Li Z."/>
            <person name="Wang D."/>
            <person name="Zhang A."/>
            <person name="Wang J."/>
        </authorList>
    </citation>
    <scope>NUCLEOTIDE SEQUENCE</scope>
    <source>
        <strain evidence="4">cv. G1812</strain>
    </source>
</reference>
<name>A0A8R7V806_TRIUA</name>
<sequence>LPVRCGLALCVCLCFREVGGEASESRGNEGIGADGPRKPRVPNGASRFYGFSGPREENTLKTSCAKRG</sequence>
<keyword evidence="4" id="KW-1185">Reference proteome</keyword>
<reference evidence="3" key="2">
    <citation type="submission" date="2018-03" db="EMBL/GenBank/DDBJ databases">
        <title>The Triticum urartu genome reveals the dynamic nature of wheat genome evolution.</title>
        <authorList>
            <person name="Ling H."/>
            <person name="Ma B."/>
            <person name="Shi X."/>
            <person name="Liu H."/>
            <person name="Dong L."/>
            <person name="Sun H."/>
            <person name="Cao Y."/>
            <person name="Gao Q."/>
            <person name="Zheng S."/>
            <person name="Li Y."/>
            <person name="Yu Y."/>
            <person name="Du H."/>
            <person name="Qi M."/>
            <person name="Li Y."/>
            <person name="Yu H."/>
            <person name="Cui Y."/>
            <person name="Wang N."/>
            <person name="Chen C."/>
            <person name="Wu H."/>
            <person name="Zhao Y."/>
            <person name="Zhang J."/>
            <person name="Li Y."/>
            <person name="Zhou W."/>
            <person name="Zhang B."/>
            <person name="Hu W."/>
            <person name="Eijk M."/>
            <person name="Tang J."/>
            <person name="Witsenboer H."/>
            <person name="Zhao S."/>
            <person name="Li Z."/>
            <person name="Zhang A."/>
            <person name="Wang D."/>
            <person name="Liang C."/>
        </authorList>
    </citation>
    <scope>NUCLEOTIDE SEQUENCE [LARGE SCALE GENOMIC DNA]</scope>
    <source>
        <strain evidence="3">cv. G1812</strain>
    </source>
</reference>
<evidence type="ECO:0000313" key="3">
    <source>
        <dbReference type="EnsemblPlants" id="TuG1812G0700003154.01.T01.cds294997"/>
    </source>
</evidence>
<dbReference type="AlphaFoldDB" id="A0A8R7V806"/>
<proteinExistence type="predicted"/>
<feature type="signal peptide" evidence="2">
    <location>
        <begin position="1"/>
        <end position="20"/>
    </location>
</feature>
<dbReference type="Proteomes" id="UP000015106">
    <property type="component" value="Chromosome 7"/>
</dbReference>
<evidence type="ECO:0008006" key="5">
    <source>
        <dbReference type="Google" id="ProtNLM"/>
    </source>
</evidence>
<accession>A0A8R7V806</accession>
<keyword evidence="2" id="KW-0732">Signal</keyword>
<feature type="chain" id="PRO_5035852124" description="Secreted protein" evidence="2">
    <location>
        <begin position="21"/>
        <end position="68"/>
    </location>
</feature>
<protein>
    <recommendedName>
        <fullName evidence="5">Secreted protein</fullName>
    </recommendedName>
</protein>
<evidence type="ECO:0000256" key="1">
    <source>
        <dbReference type="SAM" id="MobiDB-lite"/>
    </source>
</evidence>
<evidence type="ECO:0000256" key="2">
    <source>
        <dbReference type="SAM" id="SignalP"/>
    </source>
</evidence>
<organism evidence="3 4">
    <name type="scientific">Triticum urartu</name>
    <name type="common">Red wild einkorn</name>
    <name type="synonym">Crithodium urartu</name>
    <dbReference type="NCBI Taxonomy" id="4572"/>
    <lineage>
        <taxon>Eukaryota</taxon>
        <taxon>Viridiplantae</taxon>
        <taxon>Streptophyta</taxon>
        <taxon>Embryophyta</taxon>
        <taxon>Tracheophyta</taxon>
        <taxon>Spermatophyta</taxon>
        <taxon>Magnoliopsida</taxon>
        <taxon>Liliopsida</taxon>
        <taxon>Poales</taxon>
        <taxon>Poaceae</taxon>
        <taxon>BOP clade</taxon>
        <taxon>Pooideae</taxon>
        <taxon>Triticodae</taxon>
        <taxon>Triticeae</taxon>
        <taxon>Triticinae</taxon>
        <taxon>Triticum</taxon>
    </lineage>
</organism>
<evidence type="ECO:0000313" key="4">
    <source>
        <dbReference type="Proteomes" id="UP000015106"/>
    </source>
</evidence>
<dbReference type="Gramene" id="TuG1812G0700003154.01.T01">
    <property type="protein sequence ID" value="TuG1812G0700003154.01.T01.cds294997"/>
    <property type="gene ID" value="TuG1812G0700003154.01"/>
</dbReference>
<dbReference type="EnsemblPlants" id="TuG1812G0700003154.01.T01">
    <property type="protein sequence ID" value="TuG1812G0700003154.01.T01.cds294997"/>
    <property type="gene ID" value="TuG1812G0700003154.01"/>
</dbReference>
<feature type="region of interest" description="Disordered" evidence="1">
    <location>
        <begin position="22"/>
        <end position="68"/>
    </location>
</feature>
<reference evidence="3" key="3">
    <citation type="submission" date="2022-06" db="UniProtKB">
        <authorList>
            <consortium name="EnsemblPlants"/>
        </authorList>
    </citation>
    <scope>IDENTIFICATION</scope>
</reference>